<evidence type="ECO:0000313" key="1">
    <source>
        <dbReference type="EMBL" id="MPC73037.1"/>
    </source>
</evidence>
<proteinExistence type="predicted"/>
<organism evidence="1 2">
    <name type="scientific">Portunus trituberculatus</name>
    <name type="common">Swimming crab</name>
    <name type="synonym">Neptunus trituberculatus</name>
    <dbReference type="NCBI Taxonomy" id="210409"/>
    <lineage>
        <taxon>Eukaryota</taxon>
        <taxon>Metazoa</taxon>
        <taxon>Ecdysozoa</taxon>
        <taxon>Arthropoda</taxon>
        <taxon>Crustacea</taxon>
        <taxon>Multicrustacea</taxon>
        <taxon>Malacostraca</taxon>
        <taxon>Eumalacostraca</taxon>
        <taxon>Eucarida</taxon>
        <taxon>Decapoda</taxon>
        <taxon>Pleocyemata</taxon>
        <taxon>Brachyura</taxon>
        <taxon>Eubrachyura</taxon>
        <taxon>Portunoidea</taxon>
        <taxon>Portunidae</taxon>
        <taxon>Portuninae</taxon>
        <taxon>Portunus</taxon>
    </lineage>
</organism>
<accession>A0A5B7HUT2</accession>
<reference evidence="1 2" key="1">
    <citation type="submission" date="2019-05" db="EMBL/GenBank/DDBJ databases">
        <title>Another draft genome of Portunus trituberculatus and its Hox gene families provides insights of decapod evolution.</title>
        <authorList>
            <person name="Jeong J.-H."/>
            <person name="Song I."/>
            <person name="Kim S."/>
            <person name="Choi T."/>
            <person name="Kim D."/>
            <person name="Ryu S."/>
            <person name="Kim W."/>
        </authorList>
    </citation>
    <scope>NUCLEOTIDE SEQUENCE [LARGE SCALE GENOMIC DNA]</scope>
    <source>
        <tissue evidence="1">Muscle</tissue>
    </source>
</reference>
<gene>
    <name evidence="1" type="ORF">E2C01_067354</name>
</gene>
<keyword evidence="2" id="KW-1185">Reference proteome</keyword>
<protein>
    <submittedName>
        <fullName evidence="1">Uncharacterized protein</fullName>
    </submittedName>
</protein>
<dbReference type="OrthoDB" id="270930at2759"/>
<comment type="caution">
    <text evidence="1">The sequence shown here is derived from an EMBL/GenBank/DDBJ whole genome shotgun (WGS) entry which is preliminary data.</text>
</comment>
<sequence length="79" mass="8988">MRQTGGGEGRGAFPRVVVAVNIHQLTRRSLTAATSPWDSSAWTCEGNLDDSQAFRITHFQDINMPMHLKVFDFKQYPHR</sequence>
<dbReference type="Proteomes" id="UP000324222">
    <property type="component" value="Unassembled WGS sequence"/>
</dbReference>
<evidence type="ECO:0000313" key="2">
    <source>
        <dbReference type="Proteomes" id="UP000324222"/>
    </source>
</evidence>
<name>A0A5B7HUT2_PORTR</name>
<dbReference type="EMBL" id="VSRR010035948">
    <property type="protein sequence ID" value="MPC73037.1"/>
    <property type="molecule type" value="Genomic_DNA"/>
</dbReference>
<dbReference type="AlphaFoldDB" id="A0A5B7HUT2"/>